<gene>
    <name evidence="4 7" type="primary">rpsR</name>
    <name evidence="7" type="ORF">DI551_12465</name>
</gene>
<organism evidence="7 8">
    <name type="scientific">Micavibrio aeruginosavorus</name>
    <dbReference type="NCBI Taxonomy" id="349221"/>
    <lineage>
        <taxon>Bacteria</taxon>
        <taxon>Pseudomonadati</taxon>
        <taxon>Bdellovibrionota</taxon>
        <taxon>Bdellovibrionia</taxon>
        <taxon>Bdellovibrionales</taxon>
        <taxon>Pseudobdellovibrionaceae</taxon>
        <taxon>Micavibrio</taxon>
    </lineage>
</organism>
<dbReference type="Gene3D" id="4.10.640.10">
    <property type="entry name" value="Ribosomal protein S18"/>
    <property type="match status" value="1"/>
</dbReference>
<dbReference type="HAMAP" id="MF_00270">
    <property type="entry name" value="Ribosomal_bS18"/>
    <property type="match status" value="1"/>
</dbReference>
<feature type="region of interest" description="Disordered" evidence="6">
    <location>
        <begin position="1"/>
        <end position="31"/>
    </location>
</feature>
<dbReference type="PANTHER" id="PTHR13479">
    <property type="entry name" value="30S RIBOSOMAL PROTEIN S18"/>
    <property type="match status" value="1"/>
</dbReference>
<comment type="caution">
    <text evidence="7">The sequence shown here is derived from an EMBL/GenBank/DDBJ whole genome shotgun (WGS) entry which is preliminary data.</text>
</comment>
<evidence type="ECO:0000256" key="2">
    <source>
        <dbReference type="ARBA" id="ARBA00022980"/>
    </source>
</evidence>
<dbReference type="GO" id="GO:0070181">
    <property type="term" value="F:small ribosomal subunit rRNA binding"/>
    <property type="evidence" value="ECO:0007669"/>
    <property type="project" value="TreeGrafter"/>
</dbReference>
<dbReference type="Proteomes" id="UP000249417">
    <property type="component" value="Unassembled WGS sequence"/>
</dbReference>
<dbReference type="InterPro" id="IPR001648">
    <property type="entry name" value="Ribosomal_bS18"/>
</dbReference>
<evidence type="ECO:0000256" key="3">
    <source>
        <dbReference type="ARBA" id="ARBA00023274"/>
    </source>
</evidence>
<comment type="function">
    <text evidence="4">Binds as a heterodimer with protein bS6 to the central domain of the 16S rRNA, where it helps stabilize the platform of the 30S subunit.</text>
</comment>
<evidence type="ECO:0000256" key="5">
    <source>
        <dbReference type="RuleBase" id="RU003910"/>
    </source>
</evidence>
<evidence type="ECO:0000256" key="1">
    <source>
        <dbReference type="ARBA" id="ARBA00005589"/>
    </source>
</evidence>
<name>A0A2W5MX45_9BACT</name>
<comment type="similarity">
    <text evidence="1 4 5">Belongs to the bacterial ribosomal protein bS18 family.</text>
</comment>
<protein>
    <recommendedName>
        <fullName evidence="4">Small ribosomal subunit protein bS18</fullName>
    </recommendedName>
</protein>
<dbReference type="SUPFAM" id="SSF46911">
    <property type="entry name" value="Ribosomal protein S18"/>
    <property type="match status" value="1"/>
</dbReference>
<keyword evidence="4" id="KW-0699">rRNA-binding</keyword>
<dbReference type="GO" id="GO:0006412">
    <property type="term" value="P:translation"/>
    <property type="evidence" value="ECO:0007669"/>
    <property type="project" value="UniProtKB-UniRule"/>
</dbReference>
<evidence type="ECO:0000256" key="6">
    <source>
        <dbReference type="SAM" id="MobiDB-lite"/>
    </source>
</evidence>
<comment type="subunit">
    <text evidence="4">Part of the 30S ribosomal subunit. Forms a tight heterodimer with protein bS6.</text>
</comment>
<proteinExistence type="inferred from homology"/>
<evidence type="ECO:0000313" key="7">
    <source>
        <dbReference type="EMBL" id="PZQ43255.1"/>
    </source>
</evidence>
<reference evidence="7 8" key="1">
    <citation type="submission" date="2017-08" db="EMBL/GenBank/DDBJ databases">
        <title>Infants hospitalized years apart are colonized by the same room-sourced microbial strains.</title>
        <authorList>
            <person name="Brooks B."/>
            <person name="Olm M.R."/>
            <person name="Firek B.A."/>
            <person name="Baker R."/>
            <person name="Thomas B.C."/>
            <person name="Morowitz M.J."/>
            <person name="Banfield J.F."/>
        </authorList>
    </citation>
    <scope>NUCLEOTIDE SEQUENCE [LARGE SCALE GENOMIC DNA]</scope>
    <source>
        <strain evidence="7">S2_005_002_R2_29</strain>
    </source>
</reference>
<keyword evidence="2 4" id="KW-0689">Ribosomal protein</keyword>
<evidence type="ECO:0000256" key="4">
    <source>
        <dbReference type="HAMAP-Rule" id="MF_00270"/>
    </source>
</evidence>
<feature type="compositionally biased region" description="Basic and acidic residues" evidence="6">
    <location>
        <begin position="1"/>
        <end position="15"/>
    </location>
</feature>
<dbReference type="PANTHER" id="PTHR13479:SF40">
    <property type="entry name" value="SMALL RIBOSOMAL SUBUNIT PROTEIN BS18M"/>
    <property type="match status" value="1"/>
</dbReference>
<dbReference type="GO" id="GO:0022627">
    <property type="term" value="C:cytosolic small ribosomal subunit"/>
    <property type="evidence" value="ECO:0007669"/>
    <property type="project" value="TreeGrafter"/>
</dbReference>
<keyword evidence="3 4" id="KW-0687">Ribonucleoprotein</keyword>
<dbReference type="GO" id="GO:0003735">
    <property type="term" value="F:structural constituent of ribosome"/>
    <property type="evidence" value="ECO:0007669"/>
    <property type="project" value="InterPro"/>
</dbReference>
<dbReference type="Pfam" id="PF01084">
    <property type="entry name" value="Ribosomal_S18"/>
    <property type="match status" value="1"/>
</dbReference>
<sequence>MAERSEREPRGEGREGAAGGKKTFFRRRKTCPFSGPKAPTIDWKDVRLLGRFVSERGKMVPSRITAVSQKKQRDLAQAIKRARYMALMPYVRNESESR</sequence>
<evidence type="ECO:0000313" key="8">
    <source>
        <dbReference type="Proteomes" id="UP000249417"/>
    </source>
</evidence>
<keyword evidence="4" id="KW-0694">RNA-binding</keyword>
<dbReference type="PRINTS" id="PR00974">
    <property type="entry name" value="RIBOSOMALS18"/>
</dbReference>
<dbReference type="InterPro" id="IPR036870">
    <property type="entry name" value="Ribosomal_bS18_sf"/>
</dbReference>
<dbReference type="AlphaFoldDB" id="A0A2W5MX45"/>
<accession>A0A2W5MX45</accession>
<dbReference type="EMBL" id="QFQB01000171">
    <property type="protein sequence ID" value="PZQ43255.1"/>
    <property type="molecule type" value="Genomic_DNA"/>
</dbReference>
<dbReference type="NCBIfam" id="TIGR00165">
    <property type="entry name" value="S18"/>
    <property type="match status" value="1"/>
</dbReference>